<name>A0A4P2VXH4_FLUSA</name>
<sequence length="151" mass="17871">MQKFINWILLCLNLLLTQEFIFAYEAKIACLASYTDIKALDGTVNGIWQQNPKLYFDLSNGNELFGATQYINLRAECIKQFGYQYQEIQAIDKNKILRDVAYFKSKIIYNSISDYERIKEYLIYHIPDFPEPSKKPIKYNTMSIMFYILKN</sequence>
<dbReference type="RefSeq" id="WP_130611921.1">
    <property type="nucleotide sequence ID" value="NZ_AP019368.1"/>
</dbReference>
<dbReference type="AlphaFoldDB" id="A0A4P2VXH4"/>
<gene>
    <name evidence="1" type="ORF">JCM31447_28090</name>
</gene>
<dbReference type="Proteomes" id="UP000291236">
    <property type="component" value="Chromosome"/>
</dbReference>
<reference evidence="1 2" key="1">
    <citation type="submission" date="2018-12" db="EMBL/GenBank/DDBJ databases">
        <title>Rubrispira sanarue gen. nov., sp., nov., a member of the order Silvanigrellales, isolated from a brackish lake in Hamamatsu Japan.</title>
        <authorList>
            <person name="Maejima Y."/>
            <person name="Iino T."/>
            <person name="Muraguchi Y."/>
            <person name="Fukuda K."/>
            <person name="Nojiri H."/>
            <person name="Ohkuma M."/>
            <person name="Moriuchi R."/>
            <person name="Dohra H."/>
            <person name="Kimbara K."/>
            <person name="Shintani M."/>
        </authorList>
    </citation>
    <scope>NUCLEOTIDE SEQUENCE [LARGE SCALE GENOMIC DNA]</scope>
    <source>
        <strain evidence="1 2">RF1110005</strain>
    </source>
</reference>
<proteinExistence type="predicted"/>
<evidence type="ECO:0000313" key="2">
    <source>
        <dbReference type="Proteomes" id="UP000291236"/>
    </source>
</evidence>
<protein>
    <submittedName>
        <fullName evidence="1">Uncharacterized protein</fullName>
    </submittedName>
</protein>
<dbReference type="KEGG" id="sbf:JCM31447_28090"/>
<dbReference type="EMBL" id="AP019368">
    <property type="protein sequence ID" value="BBH54345.1"/>
    <property type="molecule type" value="Genomic_DNA"/>
</dbReference>
<evidence type="ECO:0000313" key="1">
    <source>
        <dbReference type="EMBL" id="BBH54345.1"/>
    </source>
</evidence>
<organism evidence="1 2">
    <name type="scientific">Fluviispira sanaruensis</name>
    <dbReference type="NCBI Taxonomy" id="2493639"/>
    <lineage>
        <taxon>Bacteria</taxon>
        <taxon>Pseudomonadati</taxon>
        <taxon>Bdellovibrionota</taxon>
        <taxon>Oligoflexia</taxon>
        <taxon>Silvanigrellales</taxon>
        <taxon>Silvanigrellaceae</taxon>
        <taxon>Fluviispira</taxon>
    </lineage>
</organism>
<accession>A0A4P2VXH4</accession>
<keyword evidence="2" id="KW-1185">Reference proteome</keyword>